<keyword evidence="1" id="KW-1133">Transmembrane helix</keyword>
<name>A0A2P2BWB9_9ZZZZ</name>
<dbReference type="EMBL" id="CZKA01000004">
    <property type="protein sequence ID" value="CUR54034.1"/>
    <property type="molecule type" value="Genomic_DNA"/>
</dbReference>
<feature type="transmembrane region" description="Helical" evidence="1">
    <location>
        <begin position="104"/>
        <end position="124"/>
    </location>
</feature>
<keyword evidence="1" id="KW-0472">Membrane</keyword>
<evidence type="ECO:0000256" key="1">
    <source>
        <dbReference type="SAM" id="Phobius"/>
    </source>
</evidence>
<sequence length="182" mass="19070">MPGQLSQSESTWHSPVESPRCTRWVLIHMLAIVGSLVVAGALAGVVWQQIWTPPAGVAFQGRWVLDGEGLPADFAGTGLFALVGVVTGLLVGALVALLFDEDEVYSLAVVVLGAVLAVGVMWWVGTTLGPPDPSVLAKTADDFDPIVSDLRVHGFPAFAALPFGAILATAAVHLLRTPRPSR</sequence>
<feature type="transmembrane region" description="Helical" evidence="1">
    <location>
        <begin position="24"/>
        <end position="47"/>
    </location>
</feature>
<keyword evidence="1" id="KW-0812">Transmembrane</keyword>
<dbReference type="AlphaFoldDB" id="A0A2P2BWB9"/>
<protein>
    <submittedName>
        <fullName evidence="2">Uncharacterized protein</fullName>
    </submittedName>
</protein>
<organism evidence="2">
    <name type="scientific">metagenome</name>
    <dbReference type="NCBI Taxonomy" id="256318"/>
    <lineage>
        <taxon>unclassified sequences</taxon>
        <taxon>metagenomes</taxon>
    </lineage>
</organism>
<gene>
    <name evidence="2" type="ORF">NOCA2120067</name>
</gene>
<evidence type="ECO:0000313" key="2">
    <source>
        <dbReference type="EMBL" id="CUR54034.1"/>
    </source>
</evidence>
<feature type="transmembrane region" description="Helical" evidence="1">
    <location>
        <begin position="155"/>
        <end position="175"/>
    </location>
</feature>
<accession>A0A2P2BWB9</accession>
<proteinExistence type="predicted"/>
<feature type="transmembrane region" description="Helical" evidence="1">
    <location>
        <begin position="74"/>
        <end position="97"/>
    </location>
</feature>
<reference evidence="2" key="1">
    <citation type="submission" date="2015-08" db="EMBL/GenBank/DDBJ databases">
        <authorList>
            <person name="Babu N.S."/>
            <person name="Beckwith C.J."/>
            <person name="Beseler K.G."/>
            <person name="Brison A."/>
            <person name="Carone J.V."/>
            <person name="Caskin T.P."/>
            <person name="Diamond M."/>
            <person name="Durham M.E."/>
            <person name="Foxe J.M."/>
            <person name="Go M."/>
            <person name="Henderson B.A."/>
            <person name="Jones I.B."/>
            <person name="McGettigan J.A."/>
            <person name="Micheletti S.J."/>
            <person name="Nasrallah M.E."/>
            <person name="Ortiz D."/>
            <person name="Piller C.R."/>
            <person name="Privatt S.R."/>
            <person name="Schneider S.L."/>
            <person name="Sharp S."/>
            <person name="Smith T.C."/>
            <person name="Stanton J.D."/>
            <person name="Ullery H.E."/>
            <person name="Wilson R.J."/>
            <person name="Serrano M.G."/>
            <person name="Buck G."/>
            <person name="Lee V."/>
            <person name="Wang Y."/>
            <person name="Carvalho R."/>
            <person name="Voegtly L."/>
            <person name="Shi R."/>
            <person name="Duckworth R."/>
            <person name="Johnson A."/>
            <person name="Loviza R."/>
            <person name="Walstead R."/>
            <person name="Shah Z."/>
            <person name="Kiflezghi M."/>
            <person name="Wade K."/>
            <person name="Ball S.L."/>
            <person name="Bradley K.W."/>
            <person name="Asai D.J."/>
            <person name="Bowman C.A."/>
            <person name="Russell D.A."/>
            <person name="Pope W.H."/>
            <person name="Jacobs-Sera D."/>
            <person name="Hendrix R.W."/>
            <person name="Hatfull G.F."/>
        </authorList>
    </citation>
    <scope>NUCLEOTIDE SEQUENCE</scope>
</reference>